<dbReference type="AlphaFoldDB" id="A0A6J4MTG5"/>
<keyword evidence="2" id="KW-0378">Hydrolase</keyword>
<sequence>CAWASWTSGPTPGICWWSTPIAVRLRYRRTRTRSRCAWPSTSTATGPWTVPAFRRWSASSSRPCRWPRTRAARTSWPSPLRRYETPGTPMTCWHGFARTPAWSCRCSAATTRRGSPSSRCGAGSAGAPVERWPSTSAAGRWRSRPASRRSRTWPRRCPLARGVSPVTHSGCRRSRASTCAACASRSDPRSPRPPVPSCGWALPTGLLPPRRPFARWHASAVLLLLRTAHWYAGCWTDERCATASPAWPVWTSTRSRRCPASRSTARIRCWRVLWWPTRCSTCSSCPRWRCARGRCARASSWSASTRC</sequence>
<dbReference type="EC" id="3.6.1.11" evidence="2"/>
<evidence type="ECO:0000256" key="1">
    <source>
        <dbReference type="SAM" id="MobiDB-lite"/>
    </source>
</evidence>
<dbReference type="GO" id="GO:0004309">
    <property type="term" value="F:exopolyphosphatase activity"/>
    <property type="evidence" value="ECO:0007669"/>
    <property type="project" value="UniProtKB-EC"/>
</dbReference>
<feature type="non-terminal residue" evidence="2">
    <location>
        <position position="307"/>
    </location>
</feature>
<feature type="non-terminal residue" evidence="2">
    <location>
        <position position="1"/>
    </location>
</feature>
<dbReference type="EMBL" id="CADCUL010000032">
    <property type="protein sequence ID" value="CAA9366345.1"/>
    <property type="molecule type" value="Genomic_DNA"/>
</dbReference>
<organism evidence="2">
    <name type="scientific">uncultured Nocardioidaceae bacterium</name>
    <dbReference type="NCBI Taxonomy" id="253824"/>
    <lineage>
        <taxon>Bacteria</taxon>
        <taxon>Bacillati</taxon>
        <taxon>Actinomycetota</taxon>
        <taxon>Actinomycetes</taxon>
        <taxon>Propionibacteriales</taxon>
        <taxon>Nocardioidaceae</taxon>
        <taxon>environmental samples</taxon>
    </lineage>
</organism>
<protein>
    <submittedName>
        <fullName evidence="2">Exopolyphosphatase</fullName>
        <ecNumber evidence="2">3.6.1.11</ecNumber>
    </submittedName>
</protein>
<accession>A0A6J4MTG5</accession>
<reference evidence="2" key="1">
    <citation type="submission" date="2020-02" db="EMBL/GenBank/DDBJ databases">
        <authorList>
            <person name="Meier V. D."/>
        </authorList>
    </citation>
    <scope>NUCLEOTIDE SEQUENCE</scope>
    <source>
        <strain evidence="2">AVDCRST_MAG21</strain>
    </source>
</reference>
<gene>
    <name evidence="2" type="ORF">AVDCRST_MAG21-156</name>
</gene>
<name>A0A6J4MTG5_9ACTN</name>
<evidence type="ECO:0000313" key="2">
    <source>
        <dbReference type="EMBL" id="CAA9366345.1"/>
    </source>
</evidence>
<feature type="region of interest" description="Disordered" evidence="1">
    <location>
        <begin position="115"/>
        <end position="149"/>
    </location>
</feature>
<proteinExistence type="predicted"/>